<comment type="caution">
    <text evidence="1">The sequence shown here is derived from an EMBL/GenBank/DDBJ whole genome shotgun (WGS) entry which is preliminary data.</text>
</comment>
<evidence type="ECO:0000313" key="2">
    <source>
        <dbReference type="Proteomes" id="UP001164250"/>
    </source>
</evidence>
<gene>
    <name evidence="1" type="ORF">Patl1_19803</name>
</gene>
<sequence>MAMAKSAVTVFSIMALFGAAMATTYTVGDKAGWTIQGSPDYEKWAEDKTFKVGDILFNVVGSAASPDGGPAASPEGAAAAAPKSETASSPNASATDASTPTASEAGGVAPTAPTSSGSSSTKYNAGLVSAVLSVAAAFAF</sequence>
<protein>
    <submittedName>
        <fullName evidence="1">Uncharacterized protein</fullName>
    </submittedName>
</protein>
<dbReference type="Proteomes" id="UP001164250">
    <property type="component" value="Chromosome 4"/>
</dbReference>
<accession>A0ACC1BNQ5</accession>
<evidence type="ECO:0000313" key="1">
    <source>
        <dbReference type="EMBL" id="KAJ0100535.1"/>
    </source>
</evidence>
<proteinExistence type="predicted"/>
<keyword evidence="2" id="KW-1185">Reference proteome</keyword>
<dbReference type="EMBL" id="CM047900">
    <property type="protein sequence ID" value="KAJ0100535.1"/>
    <property type="molecule type" value="Genomic_DNA"/>
</dbReference>
<organism evidence="1 2">
    <name type="scientific">Pistacia atlantica</name>
    <dbReference type="NCBI Taxonomy" id="434234"/>
    <lineage>
        <taxon>Eukaryota</taxon>
        <taxon>Viridiplantae</taxon>
        <taxon>Streptophyta</taxon>
        <taxon>Embryophyta</taxon>
        <taxon>Tracheophyta</taxon>
        <taxon>Spermatophyta</taxon>
        <taxon>Magnoliopsida</taxon>
        <taxon>eudicotyledons</taxon>
        <taxon>Gunneridae</taxon>
        <taxon>Pentapetalae</taxon>
        <taxon>rosids</taxon>
        <taxon>malvids</taxon>
        <taxon>Sapindales</taxon>
        <taxon>Anacardiaceae</taxon>
        <taxon>Pistacia</taxon>
    </lineage>
</organism>
<name>A0ACC1BNQ5_9ROSI</name>
<reference evidence="2" key="1">
    <citation type="journal article" date="2023" name="G3 (Bethesda)">
        <title>Genome assembly and association tests identify interacting loci associated with vigor, precocity, and sex in interspecific pistachio rootstocks.</title>
        <authorList>
            <person name="Palmer W."/>
            <person name="Jacygrad E."/>
            <person name="Sagayaradj S."/>
            <person name="Cavanaugh K."/>
            <person name="Han R."/>
            <person name="Bertier L."/>
            <person name="Beede B."/>
            <person name="Kafkas S."/>
            <person name="Golino D."/>
            <person name="Preece J."/>
            <person name="Michelmore R."/>
        </authorList>
    </citation>
    <scope>NUCLEOTIDE SEQUENCE [LARGE SCALE GENOMIC DNA]</scope>
</reference>